<protein>
    <submittedName>
        <fullName evidence="2">Uncharacterized protein</fullName>
    </submittedName>
</protein>
<feature type="transmembrane region" description="Helical" evidence="1">
    <location>
        <begin position="69"/>
        <end position="89"/>
    </location>
</feature>
<evidence type="ECO:0000256" key="1">
    <source>
        <dbReference type="SAM" id="Phobius"/>
    </source>
</evidence>
<dbReference type="AlphaFoldDB" id="A0A7S0I0V1"/>
<keyword evidence="1" id="KW-0812">Transmembrane</keyword>
<proteinExistence type="predicted"/>
<reference evidence="2" key="1">
    <citation type="submission" date="2021-01" db="EMBL/GenBank/DDBJ databases">
        <authorList>
            <person name="Corre E."/>
            <person name="Pelletier E."/>
            <person name="Niang G."/>
            <person name="Scheremetjew M."/>
            <person name="Finn R."/>
            <person name="Kale V."/>
            <person name="Holt S."/>
            <person name="Cochrane G."/>
            <person name="Meng A."/>
            <person name="Brown T."/>
            <person name="Cohen L."/>
        </authorList>
    </citation>
    <scope>NUCLEOTIDE SEQUENCE</scope>
    <source>
        <strain evidence="2">CCMP325</strain>
    </source>
</reference>
<sequence>MSRTTNSNCCTSECGKQFYSTDTCNNAAIEICTQDKQKSCCQLACTCVWKAAGDGGVCVQGLVDRKPMVMYIFVSILSFSLVVSSIYIFRRFVRISKAKKVLAVWQHNQTSPDAPALPEEQIVPFSNLQAVVCHVQENSETELSPPSDCRFCEVQRLAGAPICSRCGNSLFLVAKEIAMFPERSSQQSDSSVDVSTSQRFFPP</sequence>
<dbReference type="EMBL" id="HBEO01034370">
    <property type="protein sequence ID" value="CAD8507690.1"/>
    <property type="molecule type" value="Transcribed_RNA"/>
</dbReference>
<keyword evidence="1" id="KW-0472">Membrane</keyword>
<evidence type="ECO:0000313" key="2">
    <source>
        <dbReference type="EMBL" id="CAD8507690.1"/>
    </source>
</evidence>
<name>A0A7S0I0V1_9CRYP</name>
<keyword evidence="1" id="KW-1133">Transmembrane helix</keyword>
<accession>A0A7S0I0V1</accession>
<gene>
    <name evidence="2" type="ORF">HPHI1048_LOCUS23264</name>
</gene>
<organism evidence="2">
    <name type="scientific">Hanusia phi</name>
    <dbReference type="NCBI Taxonomy" id="3032"/>
    <lineage>
        <taxon>Eukaryota</taxon>
        <taxon>Cryptophyceae</taxon>
        <taxon>Pyrenomonadales</taxon>
        <taxon>Geminigeraceae</taxon>
        <taxon>Hanusia</taxon>
    </lineage>
</organism>